<evidence type="ECO:0000313" key="3">
    <source>
        <dbReference type="EMBL" id="KAK7205535.1"/>
    </source>
</evidence>
<dbReference type="Pfam" id="PF10354">
    <property type="entry name" value="BMT5-like"/>
    <property type="match status" value="1"/>
</dbReference>
<feature type="compositionally biased region" description="Basic residues" evidence="1">
    <location>
        <begin position="1"/>
        <end position="10"/>
    </location>
</feature>
<dbReference type="RefSeq" id="XP_064768568.1">
    <property type="nucleotide sequence ID" value="XM_064914484.1"/>
</dbReference>
<evidence type="ECO:0000313" key="4">
    <source>
        <dbReference type="Proteomes" id="UP001498771"/>
    </source>
</evidence>
<feature type="compositionally biased region" description="Acidic residues" evidence="1">
    <location>
        <begin position="141"/>
        <end position="167"/>
    </location>
</feature>
<accession>A0ABR1F6R3</accession>
<evidence type="ECO:0000259" key="2">
    <source>
        <dbReference type="Pfam" id="PF10354"/>
    </source>
</evidence>
<protein>
    <recommendedName>
        <fullName evidence="2">25S rRNA (uridine-N(3))-methyltransferase BMT5-like domain-containing protein</fullName>
    </recommendedName>
</protein>
<dbReference type="InterPro" id="IPR019446">
    <property type="entry name" value="BMT5-like"/>
</dbReference>
<dbReference type="GeneID" id="90039996"/>
<dbReference type="Proteomes" id="UP001498771">
    <property type="component" value="Unassembled WGS sequence"/>
</dbReference>
<organism evidence="3 4">
    <name type="scientific">Myxozyma melibiosi</name>
    <dbReference type="NCBI Taxonomy" id="54550"/>
    <lineage>
        <taxon>Eukaryota</taxon>
        <taxon>Fungi</taxon>
        <taxon>Dikarya</taxon>
        <taxon>Ascomycota</taxon>
        <taxon>Saccharomycotina</taxon>
        <taxon>Lipomycetes</taxon>
        <taxon>Lipomycetales</taxon>
        <taxon>Lipomycetaceae</taxon>
        <taxon>Myxozyma</taxon>
    </lineage>
</organism>
<gene>
    <name evidence="3" type="ORF">BZA70DRAFT_295313</name>
</gene>
<feature type="compositionally biased region" description="Basic and acidic residues" evidence="1">
    <location>
        <begin position="168"/>
        <end position="177"/>
    </location>
</feature>
<sequence>MRPRRPHRQHTIVPNPNSAFNKAKAARKAKAAAKAQVPFDTRTKKQKLGKGQVAPIGSSSGNGSNRNGGKAMQFCEKLDQVLLVGEGDLSFTKALLKPPFAHPSGRITATVYDSKEDLLAKYPDTVEENIKFIEESTGAEAESDAEDKDSESDDFSDFSDFENDGEESQDKSGGFKDEKEPAKILYNVDATALSKTKYLRKRKFDCCVFNFPHTGSGITDQDRNIRQNQELLVGFFKSVTPLLTPTGVVVVTLFEGLPYSLWNLKDIAKALDFELVRSGRFVWEAYEGYTHRRTSGMGDTTKKFDQREARMYIFKIRDKNGPSKKQQQLASRNKKLERLKGKKRKRSGPESSDDSSDSD</sequence>
<keyword evidence="4" id="KW-1185">Reference proteome</keyword>
<name>A0ABR1F6R3_9ASCO</name>
<dbReference type="PANTHER" id="PTHR11538:SF26">
    <property type="entry name" value="FERREDOXIN-FOLD ANTICODON-BINDING DOMAIN-CONTAINING PROTEIN 1"/>
    <property type="match status" value="1"/>
</dbReference>
<dbReference type="PANTHER" id="PTHR11538">
    <property type="entry name" value="PHENYLALANYL-TRNA SYNTHETASE"/>
    <property type="match status" value="1"/>
</dbReference>
<feature type="compositionally biased region" description="Low complexity" evidence="1">
    <location>
        <begin position="57"/>
        <end position="69"/>
    </location>
</feature>
<proteinExistence type="predicted"/>
<feature type="region of interest" description="Disordered" evidence="1">
    <location>
        <begin position="318"/>
        <end position="359"/>
    </location>
</feature>
<comment type="caution">
    <text evidence="3">The sequence shown here is derived from an EMBL/GenBank/DDBJ whole genome shotgun (WGS) entry which is preliminary data.</text>
</comment>
<feature type="region of interest" description="Disordered" evidence="1">
    <location>
        <begin position="1"/>
        <end position="69"/>
    </location>
</feature>
<evidence type="ECO:0000256" key="1">
    <source>
        <dbReference type="SAM" id="MobiDB-lite"/>
    </source>
</evidence>
<dbReference type="EMBL" id="JBBJBU010000005">
    <property type="protein sequence ID" value="KAK7205535.1"/>
    <property type="molecule type" value="Genomic_DNA"/>
</dbReference>
<feature type="region of interest" description="Disordered" evidence="1">
    <location>
        <begin position="134"/>
        <end position="177"/>
    </location>
</feature>
<reference evidence="3 4" key="1">
    <citation type="submission" date="2024-03" db="EMBL/GenBank/DDBJ databases">
        <title>Genome-scale model development and genomic sequencing of the oleaginous clade Lipomyces.</title>
        <authorList>
            <consortium name="Lawrence Berkeley National Laboratory"/>
            <person name="Czajka J.J."/>
            <person name="Han Y."/>
            <person name="Kim J."/>
            <person name="Mondo S.J."/>
            <person name="Hofstad B.A."/>
            <person name="Robles A."/>
            <person name="Haridas S."/>
            <person name="Riley R."/>
            <person name="LaButti K."/>
            <person name="Pangilinan J."/>
            <person name="Andreopoulos W."/>
            <person name="Lipzen A."/>
            <person name="Yan J."/>
            <person name="Wang M."/>
            <person name="Ng V."/>
            <person name="Grigoriev I.V."/>
            <person name="Spatafora J.W."/>
            <person name="Magnuson J.K."/>
            <person name="Baker S.E."/>
            <person name="Pomraning K.R."/>
        </authorList>
    </citation>
    <scope>NUCLEOTIDE SEQUENCE [LARGE SCALE GENOMIC DNA]</scope>
    <source>
        <strain evidence="3 4">Phaff 52-87</strain>
    </source>
</reference>
<feature type="domain" description="25S rRNA (uridine-N(3))-methyltransferase BMT5-like" evidence="2">
    <location>
        <begin position="82"/>
        <end position="293"/>
    </location>
</feature>